<comment type="similarity">
    <text evidence="2 9">Belongs to the short-chain dehydrogenases/reductases (SDR) family.</text>
</comment>
<dbReference type="EMBL" id="VOGC01000006">
    <property type="protein sequence ID" value="MQN01800.1"/>
    <property type="molecule type" value="Genomic_DNA"/>
</dbReference>
<proteinExistence type="inferred from homology"/>
<evidence type="ECO:0000256" key="1">
    <source>
        <dbReference type="ARBA" id="ARBA00005194"/>
    </source>
</evidence>
<sequence>MKRVLITGASGGIGSAIAGEFDRRGYELVLHCHKNTAKLEELKSHLTQDAILVSGDLSKEEDVERIAGEAGDIDILVNNAGITRDGLLLTMKPDDFDAVIAANLRSVYLMSHKMLRGMIKRKWGRIINMASVSGIYGNAGQANYAASKAGIIGFSKSLAKEVASRGITVNCIAPGMIETEMTEAIPEKAKTALLSQIPMKRMGRPKEVAAAAAFLAGEDASYITGSVLTVDGGM</sequence>
<dbReference type="GO" id="GO:0051287">
    <property type="term" value="F:NAD binding"/>
    <property type="evidence" value="ECO:0007669"/>
    <property type="project" value="UniProtKB-UniRule"/>
</dbReference>
<dbReference type="PANTHER" id="PTHR42879">
    <property type="entry name" value="3-OXOACYL-(ACYL-CARRIER-PROTEIN) REDUCTASE"/>
    <property type="match status" value="1"/>
</dbReference>
<dbReference type="UniPathway" id="UPA00094"/>
<comment type="caution">
    <text evidence="11">The sequence shown here is derived from an EMBL/GenBank/DDBJ whole genome shotgun (WGS) entry which is preliminary data.</text>
</comment>
<dbReference type="InterPro" id="IPR057326">
    <property type="entry name" value="KR_dom"/>
</dbReference>
<dbReference type="Proteomes" id="UP000460257">
    <property type="component" value="Unassembled WGS sequence"/>
</dbReference>
<dbReference type="GO" id="GO:0006633">
    <property type="term" value="P:fatty acid biosynthetic process"/>
    <property type="evidence" value="ECO:0007669"/>
    <property type="project" value="UniProtKB-UniPathway"/>
</dbReference>
<keyword evidence="9" id="KW-0275">Fatty acid biosynthesis</keyword>
<feature type="domain" description="Ketoreductase" evidence="10">
    <location>
        <begin position="2"/>
        <end position="180"/>
    </location>
</feature>
<keyword evidence="9" id="KW-0276">Fatty acid metabolism</keyword>
<evidence type="ECO:0000256" key="8">
    <source>
        <dbReference type="PIRSR" id="PIRSR611284-2"/>
    </source>
</evidence>
<reference evidence="11" key="1">
    <citation type="journal article" date="2020" name="Appl. Environ. Microbiol.">
        <title>Medium-Chain Fatty Acid Synthesis by 'Candidatus Weimeria bifida' gen. nov., sp. nov., and 'Candidatus Pseudoramibacter fermentans' sp. nov.</title>
        <authorList>
            <person name="Scarborough M.J."/>
            <person name="Myers K.S."/>
            <person name="Donohue T.J."/>
            <person name="Noguera D.R."/>
        </authorList>
    </citation>
    <scope>NUCLEOTIDE SEQUENCE</scope>
    <source>
        <strain evidence="11">LCO1.1</strain>
    </source>
</reference>
<feature type="binding site" evidence="8">
    <location>
        <position position="177"/>
    </location>
    <ligand>
        <name>NADP(+)</name>
        <dbReference type="ChEBI" id="CHEBI:58349"/>
    </ligand>
</feature>
<dbReference type="SUPFAM" id="SSF51735">
    <property type="entry name" value="NAD(P)-binding Rossmann-fold domains"/>
    <property type="match status" value="1"/>
</dbReference>
<evidence type="ECO:0000256" key="4">
    <source>
        <dbReference type="ARBA" id="ARBA00023002"/>
    </source>
</evidence>
<evidence type="ECO:0000256" key="9">
    <source>
        <dbReference type="RuleBase" id="RU366074"/>
    </source>
</evidence>
<feature type="active site" description="Proton acceptor" evidence="7">
    <location>
        <position position="144"/>
    </location>
</feature>
<dbReference type="InterPro" id="IPR002347">
    <property type="entry name" value="SDR_fam"/>
</dbReference>
<dbReference type="NCBIfam" id="NF005559">
    <property type="entry name" value="PRK07231.1"/>
    <property type="match status" value="1"/>
</dbReference>
<feature type="binding site" evidence="8">
    <location>
        <begin position="144"/>
        <end position="148"/>
    </location>
    <ligand>
        <name>NADP(+)</name>
        <dbReference type="ChEBI" id="CHEBI:58349"/>
    </ligand>
</feature>
<keyword evidence="5" id="KW-0753">Steroid metabolism</keyword>
<dbReference type="InterPro" id="IPR050259">
    <property type="entry name" value="SDR"/>
</dbReference>
<dbReference type="SMART" id="SM00822">
    <property type="entry name" value="PKS_KR"/>
    <property type="match status" value="1"/>
</dbReference>
<evidence type="ECO:0000259" key="10">
    <source>
        <dbReference type="SMART" id="SM00822"/>
    </source>
</evidence>
<evidence type="ECO:0000256" key="6">
    <source>
        <dbReference type="ARBA" id="ARBA00048508"/>
    </source>
</evidence>
<comment type="subunit">
    <text evidence="9">Homotetramer.</text>
</comment>
<accession>A0A6N7J2H4</accession>
<dbReference type="InterPro" id="IPR020904">
    <property type="entry name" value="Sc_DH/Rdtase_CS"/>
</dbReference>
<dbReference type="GO" id="GO:0008202">
    <property type="term" value="P:steroid metabolic process"/>
    <property type="evidence" value="ECO:0007669"/>
    <property type="project" value="UniProtKB-KW"/>
</dbReference>
<feature type="binding site" evidence="8">
    <location>
        <position position="79"/>
    </location>
    <ligand>
        <name>NADP(+)</name>
        <dbReference type="ChEBI" id="CHEBI:58349"/>
    </ligand>
</feature>
<keyword evidence="8 9" id="KW-0521">NADP</keyword>
<dbReference type="PROSITE" id="PS00061">
    <property type="entry name" value="ADH_SHORT"/>
    <property type="match status" value="1"/>
</dbReference>
<dbReference type="FunFam" id="3.40.50.720:FF:000173">
    <property type="entry name" value="3-oxoacyl-[acyl-carrier protein] reductase"/>
    <property type="match status" value="1"/>
</dbReference>
<organism evidence="11 12">
    <name type="scientific">Candidatus Weimeria bifida</name>
    <dbReference type="NCBI Taxonomy" id="2599074"/>
    <lineage>
        <taxon>Bacteria</taxon>
        <taxon>Bacillati</taxon>
        <taxon>Bacillota</taxon>
        <taxon>Clostridia</taxon>
        <taxon>Lachnospirales</taxon>
        <taxon>Lachnospiraceae</taxon>
        <taxon>Candidatus Weimeria</taxon>
    </lineage>
</organism>
<protein>
    <recommendedName>
        <fullName evidence="3 9">3-oxoacyl-[acyl-carrier-protein] reductase</fullName>
        <ecNumber evidence="3 9">1.1.1.100</ecNumber>
    </recommendedName>
</protein>
<dbReference type="EC" id="1.1.1.100" evidence="3 9"/>
<dbReference type="GO" id="GO:0004316">
    <property type="term" value="F:3-oxoacyl-[acyl-carrier-protein] reductase (NADPH) activity"/>
    <property type="evidence" value="ECO:0007669"/>
    <property type="project" value="UniProtKB-UniRule"/>
</dbReference>
<evidence type="ECO:0000313" key="12">
    <source>
        <dbReference type="Proteomes" id="UP000460257"/>
    </source>
</evidence>
<name>A0A6N7J2H4_9FIRM</name>
<evidence type="ECO:0000256" key="5">
    <source>
        <dbReference type="ARBA" id="ARBA00023221"/>
    </source>
</evidence>
<dbReference type="CDD" id="cd05333">
    <property type="entry name" value="BKR_SDR_c"/>
    <property type="match status" value="1"/>
</dbReference>
<comment type="catalytic activity">
    <reaction evidence="6 9">
        <text>a (3R)-hydroxyacyl-[ACP] + NADP(+) = a 3-oxoacyl-[ACP] + NADPH + H(+)</text>
        <dbReference type="Rhea" id="RHEA:17397"/>
        <dbReference type="Rhea" id="RHEA-COMP:9916"/>
        <dbReference type="Rhea" id="RHEA-COMP:9945"/>
        <dbReference type="ChEBI" id="CHEBI:15378"/>
        <dbReference type="ChEBI" id="CHEBI:57783"/>
        <dbReference type="ChEBI" id="CHEBI:58349"/>
        <dbReference type="ChEBI" id="CHEBI:78776"/>
        <dbReference type="ChEBI" id="CHEBI:78827"/>
        <dbReference type="EC" id="1.1.1.100"/>
    </reaction>
</comment>
<evidence type="ECO:0000313" key="11">
    <source>
        <dbReference type="EMBL" id="MQN01800.1"/>
    </source>
</evidence>
<keyword evidence="9" id="KW-0444">Lipid biosynthesis</keyword>
<gene>
    <name evidence="11" type="primary">fabG</name>
    <name evidence="11" type="ORF">FRC54_07760</name>
</gene>
<evidence type="ECO:0000256" key="2">
    <source>
        <dbReference type="ARBA" id="ARBA00006484"/>
    </source>
</evidence>
<keyword evidence="4 9" id="KW-0560">Oxidoreductase</keyword>
<comment type="function">
    <text evidence="9">Catalyzes the NADPH-dependent reduction of beta-ketoacyl-ACP substrates to beta-hydroxyacyl-ACP products, the first reductive step in the elongation cycle of fatty acid biosynthesis.</text>
</comment>
<evidence type="ECO:0000256" key="3">
    <source>
        <dbReference type="ARBA" id="ARBA00012948"/>
    </source>
</evidence>
<dbReference type="PANTHER" id="PTHR42879:SF2">
    <property type="entry name" value="3-OXOACYL-[ACYL-CARRIER-PROTEIN] REDUCTASE FABG"/>
    <property type="match status" value="1"/>
</dbReference>
<dbReference type="NCBIfam" id="TIGR01830">
    <property type="entry name" value="3oxo_ACP_reduc"/>
    <property type="match status" value="1"/>
</dbReference>
<evidence type="ECO:0000256" key="7">
    <source>
        <dbReference type="PIRSR" id="PIRSR611284-1"/>
    </source>
</evidence>
<dbReference type="PRINTS" id="PR00080">
    <property type="entry name" value="SDRFAMILY"/>
</dbReference>
<keyword evidence="12" id="KW-1185">Reference proteome</keyword>
<dbReference type="PRINTS" id="PR00081">
    <property type="entry name" value="GDHRDH"/>
</dbReference>
<keyword evidence="9" id="KW-0443">Lipid metabolism</keyword>
<dbReference type="InterPro" id="IPR036291">
    <property type="entry name" value="NAD(P)-bd_dom_sf"/>
</dbReference>
<dbReference type="Gene3D" id="3.40.50.720">
    <property type="entry name" value="NAD(P)-binding Rossmann-like Domain"/>
    <property type="match status" value="1"/>
</dbReference>
<dbReference type="AlphaFoldDB" id="A0A6N7J2H4"/>
<dbReference type="InterPro" id="IPR011284">
    <property type="entry name" value="3oxo_ACP_reduc"/>
</dbReference>
<comment type="pathway">
    <text evidence="1 9">Lipid metabolism; fatty acid biosynthesis.</text>
</comment>
<dbReference type="NCBIfam" id="NF009466">
    <property type="entry name" value="PRK12826.1-2"/>
    <property type="match status" value="1"/>
</dbReference>
<dbReference type="Pfam" id="PF13561">
    <property type="entry name" value="adh_short_C2"/>
    <property type="match status" value="1"/>
</dbReference>